<name>A0ABS3W374_9BACL</name>
<evidence type="ECO:0000259" key="3">
    <source>
        <dbReference type="Pfam" id="PF04892"/>
    </source>
</evidence>
<evidence type="ECO:0000256" key="2">
    <source>
        <dbReference type="SAM" id="Phobius"/>
    </source>
</evidence>
<feature type="transmembrane region" description="Helical" evidence="2">
    <location>
        <begin position="12"/>
        <end position="29"/>
    </location>
</feature>
<dbReference type="InterPro" id="IPR006976">
    <property type="entry name" value="VanZ-like"/>
</dbReference>
<keyword evidence="2" id="KW-1133">Transmembrane helix</keyword>
<dbReference type="InterPro" id="IPR053150">
    <property type="entry name" value="Teicoplanin_resist-assoc"/>
</dbReference>
<feature type="transmembrane region" description="Helical" evidence="2">
    <location>
        <begin position="77"/>
        <end position="98"/>
    </location>
</feature>
<reference evidence="4 5" key="1">
    <citation type="submission" date="2021-03" db="EMBL/GenBank/DDBJ databases">
        <title>Paenibacillus artemisicola MWE-103 whole genome sequence.</title>
        <authorList>
            <person name="Ham Y.J."/>
        </authorList>
    </citation>
    <scope>NUCLEOTIDE SEQUENCE [LARGE SCALE GENOMIC DNA]</scope>
    <source>
        <strain evidence="4 5">MWE-103</strain>
    </source>
</reference>
<sequence length="216" mass="23446">MKEKLAHKLELASFVLYMYVLFKIVLFKFNPISPGYLWAELLRSVRNPQDVGWRVHAGNLVPFEEISRTVHVMTPHGFVNVAGNVAIFLPFGVFLGLLSRNGISLFGALICSFGLSFCFESAQAVFAIGRFDVDDMILNSAGGLLGCIGYRLLAANPFRGRTNREQGGRTRAPYDTARPTPDRAANGTGDSPPIAAALTGAAQGRLFAAEARDAHT</sequence>
<feature type="region of interest" description="Disordered" evidence="1">
    <location>
        <begin position="161"/>
        <end position="191"/>
    </location>
</feature>
<evidence type="ECO:0000313" key="5">
    <source>
        <dbReference type="Proteomes" id="UP000670947"/>
    </source>
</evidence>
<evidence type="ECO:0000256" key="1">
    <source>
        <dbReference type="SAM" id="MobiDB-lite"/>
    </source>
</evidence>
<gene>
    <name evidence="4" type="ORF">I8J29_01020</name>
</gene>
<dbReference type="Pfam" id="PF04892">
    <property type="entry name" value="VanZ"/>
    <property type="match status" value="1"/>
</dbReference>
<feature type="domain" description="VanZ-like" evidence="3">
    <location>
        <begin position="14"/>
        <end position="153"/>
    </location>
</feature>
<dbReference type="PANTHER" id="PTHR36834">
    <property type="entry name" value="MEMBRANE PROTEIN-RELATED"/>
    <property type="match status" value="1"/>
</dbReference>
<keyword evidence="2" id="KW-0472">Membrane</keyword>
<dbReference type="EMBL" id="JAGGDJ010000001">
    <property type="protein sequence ID" value="MBO7742757.1"/>
    <property type="molecule type" value="Genomic_DNA"/>
</dbReference>
<dbReference type="RefSeq" id="WP_208845730.1">
    <property type="nucleotide sequence ID" value="NZ_JAGGDJ010000001.1"/>
</dbReference>
<dbReference type="PANTHER" id="PTHR36834:SF2">
    <property type="entry name" value="MEMBRANE PROTEIN"/>
    <property type="match status" value="1"/>
</dbReference>
<organism evidence="4 5">
    <name type="scientific">Paenibacillus artemisiicola</name>
    <dbReference type="NCBI Taxonomy" id="1172618"/>
    <lineage>
        <taxon>Bacteria</taxon>
        <taxon>Bacillati</taxon>
        <taxon>Bacillota</taxon>
        <taxon>Bacilli</taxon>
        <taxon>Bacillales</taxon>
        <taxon>Paenibacillaceae</taxon>
        <taxon>Paenibacillus</taxon>
    </lineage>
</organism>
<evidence type="ECO:0000313" key="4">
    <source>
        <dbReference type="EMBL" id="MBO7742757.1"/>
    </source>
</evidence>
<dbReference type="Proteomes" id="UP000670947">
    <property type="component" value="Unassembled WGS sequence"/>
</dbReference>
<keyword evidence="2" id="KW-0812">Transmembrane</keyword>
<feature type="transmembrane region" description="Helical" evidence="2">
    <location>
        <begin position="136"/>
        <end position="154"/>
    </location>
</feature>
<comment type="caution">
    <text evidence="4">The sequence shown here is derived from an EMBL/GenBank/DDBJ whole genome shotgun (WGS) entry which is preliminary data.</text>
</comment>
<proteinExistence type="predicted"/>
<keyword evidence="5" id="KW-1185">Reference proteome</keyword>
<accession>A0ABS3W374</accession>
<protein>
    <submittedName>
        <fullName evidence="4">VanZ family protein</fullName>
    </submittedName>
</protein>
<feature type="transmembrane region" description="Helical" evidence="2">
    <location>
        <begin position="105"/>
        <end position="130"/>
    </location>
</feature>